<dbReference type="Proteomes" id="UP000813444">
    <property type="component" value="Unassembled WGS sequence"/>
</dbReference>
<feature type="region of interest" description="Disordered" evidence="2">
    <location>
        <begin position="668"/>
        <end position="759"/>
    </location>
</feature>
<feature type="compositionally biased region" description="Basic and acidic residues" evidence="2">
    <location>
        <begin position="721"/>
        <end position="732"/>
    </location>
</feature>
<evidence type="ECO:0000313" key="4">
    <source>
        <dbReference type="EMBL" id="KAH7308994.1"/>
    </source>
</evidence>
<dbReference type="PANTHER" id="PTHR15241">
    <property type="entry name" value="TRANSFORMER-2-RELATED"/>
    <property type="match status" value="1"/>
</dbReference>
<dbReference type="EMBL" id="JAGPNK010000014">
    <property type="protein sequence ID" value="KAH7308994.1"/>
    <property type="molecule type" value="Genomic_DNA"/>
</dbReference>
<dbReference type="SMART" id="SM00360">
    <property type="entry name" value="RRM"/>
    <property type="match status" value="1"/>
</dbReference>
<dbReference type="GO" id="GO:0003723">
    <property type="term" value="F:RNA binding"/>
    <property type="evidence" value="ECO:0007669"/>
    <property type="project" value="UniProtKB-UniRule"/>
</dbReference>
<organism evidence="4 5">
    <name type="scientific">Stachybotrys elegans</name>
    <dbReference type="NCBI Taxonomy" id="80388"/>
    <lineage>
        <taxon>Eukaryota</taxon>
        <taxon>Fungi</taxon>
        <taxon>Dikarya</taxon>
        <taxon>Ascomycota</taxon>
        <taxon>Pezizomycotina</taxon>
        <taxon>Sordariomycetes</taxon>
        <taxon>Hypocreomycetidae</taxon>
        <taxon>Hypocreales</taxon>
        <taxon>Stachybotryaceae</taxon>
        <taxon>Stachybotrys</taxon>
    </lineage>
</organism>
<feature type="compositionally biased region" description="Basic residues" evidence="2">
    <location>
        <begin position="600"/>
        <end position="615"/>
    </location>
</feature>
<dbReference type="InterPro" id="IPR012677">
    <property type="entry name" value="Nucleotide-bd_a/b_plait_sf"/>
</dbReference>
<feature type="region of interest" description="Disordered" evidence="2">
    <location>
        <begin position="443"/>
        <end position="619"/>
    </location>
</feature>
<feature type="compositionally biased region" description="Low complexity" evidence="2">
    <location>
        <begin position="733"/>
        <end position="743"/>
    </location>
</feature>
<sequence>MTSEEHQNLLSTWRVPTSGKKLGDTLTSLKKSASHDPQLRGRDSSDEDSIDETPGSAKLSCRSASPTKTDDSGEASEVDSSDGNAYLNPQPPNSPGSDAVGSDAESSSGLVADSKHGPFGYEKRDDVFLGQKDQSKGKELSLTQSSLEQNASDQQLEFELTKTLNQYGSVFVKIRRDKRRDKRMPYAFGQFTVCYKHHLSARHLANSKQKDEHARAALQHANGVPVLGRPMRIEMARANLDYLVYKRSRKPISPNEAILFMQDLGEIERVTRLDMEIQNDYKLPPSVVVSFKMFDPQRDVIGELGCDRIYGIQPYDPKEYVSAPVETIKDEGRRALDQYDKDRRSIFIGGLPLDFTEKSLMSMASPFGEVASVDLFKKPPKGGYETPNCFAFIEFQRPDSCERMIEVYDGCMVEDCRVRVNRKESRTFQTPRRTTYTSSAITPFSARYPPTQISYPPPSYGQRRYAGSAHQPRTTSFVSPTGSQGAYNPGRRGPGSALFPERWPSNFGNEVRPRNLSFSSSRGGDMPSSPYSGGSSSHRPLHSTVNAPTFVPGGGSAGTPRTWRSHDAPAVLQDSPTPAPQREEESEASDYDARSSSDKQHHHGKKARENRRPRHSAPMMALPWVPQLTNPYQAYGYPNFTPYAPMAPPMVTPFAPYAHQFPDQHYAGYFPSEHEHGRDERHHGRAEPEHGWTERERGRAEHSRSKSSSSRLASPRKPRRNRDDSTADKPESSKASAAESNSDVSIATKPRRRTADNQE</sequence>
<dbReference type="PANTHER" id="PTHR15241:SF304">
    <property type="entry name" value="RRM DOMAIN-CONTAINING PROTEIN"/>
    <property type="match status" value="1"/>
</dbReference>
<feature type="compositionally biased region" description="Polar residues" evidence="2">
    <location>
        <begin position="471"/>
        <end position="486"/>
    </location>
</feature>
<protein>
    <recommendedName>
        <fullName evidence="3">RRM domain-containing protein</fullName>
    </recommendedName>
</protein>
<dbReference type="CDD" id="cd00590">
    <property type="entry name" value="RRM_SF"/>
    <property type="match status" value="1"/>
</dbReference>
<dbReference type="SUPFAM" id="SSF54928">
    <property type="entry name" value="RNA-binding domain, RBD"/>
    <property type="match status" value="1"/>
</dbReference>
<dbReference type="OrthoDB" id="410044at2759"/>
<accession>A0A8K0WMM3</accession>
<evidence type="ECO:0000256" key="2">
    <source>
        <dbReference type="SAM" id="MobiDB-lite"/>
    </source>
</evidence>
<name>A0A8K0WMM3_9HYPO</name>
<keyword evidence="1" id="KW-0694">RNA-binding</keyword>
<dbReference type="InterPro" id="IPR035979">
    <property type="entry name" value="RBD_domain_sf"/>
</dbReference>
<keyword evidence="5" id="KW-1185">Reference proteome</keyword>
<feature type="region of interest" description="Disordered" evidence="2">
    <location>
        <begin position="1"/>
        <end position="123"/>
    </location>
</feature>
<reference evidence="4" key="1">
    <citation type="journal article" date="2021" name="Nat. Commun.">
        <title>Genetic determinants of endophytism in the Arabidopsis root mycobiome.</title>
        <authorList>
            <person name="Mesny F."/>
            <person name="Miyauchi S."/>
            <person name="Thiergart T."/>
            <person name="Pickel B."/>
            <person name="Atanasova L."/>
            <person name="Karlsson M."/>
            <person name="Huettel B."/>
            <person name="Barry K.W."/>
            <person name="Haridas S."/>
            <person name="Chen C."/>
            <person name="Bauer D."/>
            <person name="Andreopoulos W."/>
            <person name="Pangilinan J."/>
            <person name="LaButti K."/>
            <person name="Riley R."/>
            <person name="Lipzen A."/>
            <person name="Clum A."/>
            <person name="Drula E."/>
            <person name="Henrissat B."/>
            <person name="Kohler A."/>
            <person name="Grigoriev I.V."/>
            <person name="Martin F.M."/>
            <person name="Hacquard S."/>
        </authorList>
    </citation>
    <scope>NUCLEOTIDE SEQUENCE</scope>
    <source>
        <strain evidence="4">MPI-CAGE-CH-0235</strain>
    </source>
</reference>
<proteinExistence type="predicted"/>
<evidence type="ECO:0000313" key="5">
    <source>
        <dbReference type="Proteomes" id="UP000813444"/>
    </source>
</evidence>
<feature type="compositionally biased region" description="Low complexity" evidence="2">
    <location>
        <begin position="527"/>
        <end position="537"/>
    </location>
</feature>
<evidence type="ECO:0000256" key="1">
    <source>
        <dbReference type="PROSITE-ProRule" id="PRU00176"/>
    </source>
</evidence>
<dbReference type="Gene3D" id="3.30.70.330">
    <property type="match status" value="2"/>
</dbReference>
<dbReference type="Pfam" id="PF00076">
    <property type="entry name" value="RRM_1"/>
    <property type="match status" value="1"/>
</dbReference>
<feature type="domain" description="RRM" evidence="3">
    <location>
        <begin position="344"/>
        <end position="425"/>
    </location>
</feature>
<dbReference type="AlphaFoldDB" id="A0A8K0WMM3"/>
<evidence type="ECO:0000259" key="3">
    <source>
        <dbReference type="PROSITE" id="PS50102"/>
    </source>
</evidence>
<feature type="compositionally biased region" description="Basic and acidic residues" evidence="2">
    <location>
        <begin position="113"/>
        <end position="123"/>
    </location>
</feature>
<gene>
    <name evidence="4" type="ORF">B0I35DRAFT_490989</name>
</gene>
<feature type="compositionally biased region" description="Basic and acidic residues" evidence="2">
    <location>
        <begin position="33"/>
        <end position="44"/>
    </location>
</feature>
<feature type="compositionally biased region" description="Basic and acidic residues" evidence="2">
    <location>
        <begin position="672"/>
        <end position="704"/>
    </location>
</feature>
<comment type="caution">
    <text evidence="4">The sequence shown here is derived from an EMBL/GenBank/DDBJ whole genome shotgun (WGS) entry which is preliminary data.</text>
</comment>
<dbReference type="InterPro" id="IPR000504">
    <property type="entry name" value="RRM_dom"/>
</dbReference>
<dbReference type="PROSITE" id="PS50102">
    <property type="entry name" value="RRM"/>
    <property type="match status" value="1"/>
</dbReference>